<dbReference type="KEGG" id="rlc:K227x_64210"/>
<feature type="compositionally biased region" description="Basic and acidic residues" evidence="1">
    <location>
        <begin position="784"/>
        <end position="800"/>
    </location>
</feature>
<protein>
    <submittedName>
        <fullName evidence="2">Uncharacterized protein</fullName>
    </submittedName>
</protein>
<dbReference type="RefSeq" id="WP_145176738.1">
    <property type="nucleotide sequence ID" value="NZ_CP036525.1"/>
</dbReference>
<feature type="compositionally biased region" description="Basic and acidic residues" evidence="1">
    <location>
        <begin position="354"/>
        <end position="378"/>
    </location>
</feature>
<reference evidence="2 3" key="1">
    <citation type="submission" date="2019-02" db="EMBL/GenBank/DDBJ databases">
        <title>Deep-cultivation of Planctomycetes and their phenomic and genomic characterization uncovers novel biology.</title>
        <authorList>
            <person name="Wiegand S."/>
            <person name="Jogler M."/>
            <person name="Boedeker C."/>
            <person name="Pinto D."/>
            <person name="Vollmers J."/>
            <person name="Rivas-Marin E."/>
            <person name="Kohn T."/>
            <person name="Peeters S.H."/>
            <person name="Heuer A."/>
            <person name="Rast P."/>
            <person name="Oberbeckmann S."/>
            <person name="Bunk B."/>
            <person name="Jeske O."/>
            <person name="Meyerdierks A."/>
            <person name="Storesund J.E."/>
            <person name="Kallscheuer N."/>
            <person name="Luecker S."/>
            <person name="Lage O.M."/>
            <person name="Pohl T."/>
            <person name="Merkel B.J."/>
            <person name="Hornburger P."/>
            <person name="Mueller R.-W."/>
            <person name="Bruemmer F."/>
            <person name="Labrenz M."/>
            <person name="Spormann A.M."/>
            <person name="Op den Camp H."/>
            <person name="Overmann J."/>
            <person name="Amann R."/>
            <person name="Jetten M.S.M."/>
            <person name="Mascher T."/>
            <person name="Medema M.H."/>
            <person name="Devos D.P."/>
            <person name="Kaster A.-K."/>
            <person name="Ovreas L."/>
            <person name="Rohde M."/>
            <person name="Galperin M.Y."/>
            <person name="Jogler C."/>
        </authorList>
    </citation>
    <scope>NUCLEOTIDE SEQUENCE [LARGE SCALE GENOMIC DNA]</scope>
    <source>
        <strain evidence="2 3">K22_7</strain>
    </source>
</reference>
<feature type="region of interest" description="Disordered" evidence="1">
    <location>
        <begin position="530"/>
        <end position="549"/>
    </location>
</feature>
<dbReference type="Proteomes" id="UP000318538">
    <property type="component" value="Chromosome"/>
</dbReference>
<proteinExistence type="predicted"/>
<sequence>MSDTTIEISGDARDLEATFDKIEQKQQKQEEGFKSTAKVSQDSSRQIAAANEAAANKGAESYNVVLKELRKQGPEGRKQAAQIEKYLQQTGKAGRRSMQEIIDELGEFDDEAAKVARNASDDLGKVGDKGKEAFGPGAVQQLRQFALGWAGVQKAVGLVTSRIDSMKQAQQDAVNSLEGTQDGNARLLQVSDNAAEFDERRGQADSLAATHGITRQESRELIFNADSSNFLDSADFIAENSQVLGIDAQSTVAGQIPKLFENDPITGEESINATLAAAETSRLNFEQIASALPSAAASAAPTGATADETLATLAVLADKFKSGETASDRIAAFAGKVGLDQGEEATTPEMLAEKTKAEDQRVADEQRKLRALQERQSDAETSLQRAKDDDADESTIADRQTRVDRASRAVNEFDQTKLDRRTIETSEGRESLAGKGLIEAVRQLMDMPEESRRNFLGDSKELNEAYNAMATSLETIEQRRVVIRQARDDSGTEAAPVNRKRAIADADPRLAALRRKQAADNRAEIELEKAESVGEANRQTTRSTVRAESYARGDSALVAESKGAMQGVANTASAVSDGVFGTGQYRSLASDASDAMANETFTEEERRKFAALNYGSTRLDNHQRNAEQPLLTPGETQTYLQTQTGEFVDPSTITPEKQQQATTEIDEAASKTGRMGVLANVVDFMDMFGEREARQRTLIEDPDSAVAAESVDQVPAGFDMQSLRSQAEEWERANAEDASQIVPADAITPPQIATATESEPASERDQTNREILEQQRRANQLAEDNLRVNREVRDRLDKQNEVAQVTADNTRPRPTAKDPSAIQRAAVAASDARAPR</sequence>
<name>A0A517NLI1_9BACT</name>
<gene>
    <name evidence="2" type="ORF">K227x_64210</name>
</gene>
<organism evidence="2 3">
    <name type="scientific">Rubripirellula lacrimiformis</name>
    <dbReference type="NCBI Taxonomy" id="1930273"/>
    <lineage>
        <taxon>Bacteria</taxon>
        <taxon>Pseudomonadati</taxon>
        <taxon>Planctomycetota</taxon>
        <taxon>Planctomycetia</taxon>
        <taxon>Pirellulales</taxon>
        <taxon>Pirellulaceae</taxon>
        <taxon>Rubripirellula</taxon>
    </lineage>
</organism>
<feature type="region of interest" description="Disordered" evidence="1">
    <location>
        <begin position="744"/>
        <end position="836"/>
    </location>
</feature>
<feature type="compositionally biased region" description="Low complexity" evidence="1">
    <location>
        <begin position="821"/>
        <end position="836"/>
    </location>
</feature>
<evidence type="ECO:0000313" key="3">
    <source>
        <dbReference type="Proteomes" id="UP000318538"/>
    </source>
</evidence>
<dbReference type="EMBL" id="CP036525">
    <property type="protein sequence ID" value="QDT07991.1"/>
    <property type="molecule type" value="Genomic_DNA"/>
</dbReference>
<accession>A0A517NLI1</accession>
<feature type="compositionally biased region" description="Basic and acidic residues" evidence="1">
    <location>
        <begin position="23"/>
        <end position="33"/>
    </location>
</feature>
<keyword evidence="3" id="KW-1185">Reference proteome</keyword>
<feature type="region of interest" description="Disordered" evidence="1">
    <location>
        <begin position="23"/>
        <end position="44"/>
    </location>
</feature>
<feature type="compositionally biased region" description="Polar residues" evidence="1">
    <location>
        <begin position="537"/>
        <end position="546"/>
    </location>
</feature>
<dbReference type="OrthoDB" id="273665at2"/>
<evidence type="ECO:0000313" key="2">
    <source>
        <dbReference type="EMBL" id="QDT07991.1"/>
    </source>
</evidence>
<feature type="region of interest" description="Disordered" evidence="1">
    <location>
        <begin position="354"/>
        <end position="399"/>
    </location>
</feature>
<feature type="compositionally biased region" description="Basic and acidic residues" evidence="1">
    <location>
        <begin position="761"/>
        <end position="776"/>
    </location>
</feature>
<dbReference type="AlphaFoldDB" id="A0A517NLI1"/>
<evidence type="ECO:0000256" key="1">
    <source>
        <dbReference type="SAM" id="MobiDB-lite"/>
    </source>
</evidence>